<organism evidence="2 3">
    <name type="scientific">Passalora fulva</name>
    <name type="common">Tomato leaf mold</name>
    <name type="synonym">Cladosporium fulvum</name>
    <dbReference type="NCBI Taxonomy" id="5499"/>
    <lineage>
        <taxon>Eukaryota</taxon>
        <taxon>Fungi</taxon>
        <taxon>Dikarya</taxon>
        <taxon>Ascomycota</taxon>
        <taxon>Pezizomycotina</taxon>
        <taxon>Dothideomycetes</taxon>
        <taxon>Dothideomycetidae</taxon>
        <taxon>Mycosphaerellales</taxon>
        <taxon>Mycosphaerellaceae</taxon>
        <taxon>Fulvia</taxon>
    </lineage>
</organism>
<dbReference type="OrthoDB" id="3645052at2759"/>
<dbReference type="InterPro" id="IPR038883">
    <property type="entry name" value="AN11006-like"/>
</dbReference>
<reference evidence="2" key="2">
    <citation type="journal article" date="2022" name="Microb. Genom.">
        <title>A chromosome-scale genome assembly of the tomato pathogen Cladosporium fulvum reveals a compartmentalized genome architecture and the presence of a dispensable chromosome.</title>
        <authorList>
            <person name="Zaccaron A.Z."/>
            <person name="Chen L.H."/>
            <person name="Samaras A."/>
            <person name="Stergiopoulos I."/>
        </authorList>
    </citation>
    <scope>NUCLEOTIDE SEQUENCE</scope>
    <source>
        <strain evidence="2">Race5_Kim</strain>
    </source>
</reference>
<accession>A0A9Q8LIY4</accession>
<dbReference type="EMBL" id="CP090167">
    <property type="protein sequence ID" value="UJO18349.1"/>
    <property type="molecule type" value="Genomic_DNA"/>
</dbReference>
<dbReference type="AlphaFoldDB" id="A0A9Q8LIY4"/>
<dbReference type="PANTHER" id="PTHR42085">
    <property type="entry name" value="F-BOX DOMAIN-CONTAINING PROTEIN"/>
    <property type="match status" value="1"/>
</dbReference>
<sequence>MATTSTPESYSTPATSTPPPANKHHQPTNKSINGASSSLLTLPAELRNHIYSLVVCKHFTIDILDSRDPRRTSKRVAQPALAKVSRQLRREVLPMFYGNAFELDCTRYSRYLRPVSVLMDLEQREFHCTMERNEEVLEGFETVRQWLRSIGARNRRLLREVLVCCAEEDAGQLVEMALVRFDVMNQCLTACADYPLLEGWSWQGRSRTEDVCPANVRYGAGLQHYRVALAE</sequence>
<keyword evidence="3" id="KW-1185">Reference proteome</keyword>
<reference evidence="2" key="1">
    <citation type="submission" date="2021-12" db="EMBL/GenBank/DDBJ databases">
        <authorList>
            <person name="Zaccaron A."/>
            <person name="Stergiopoulos I."/>
        </authorList>
    </citation>
    <scope>NUCLEOTIDE SEQUENCE</scope>
    <source>
        <strain evidence="2">Race5_Kim</strain>
    </source>
</reference>
<dbReference type="OMA" id="LVCCAEE"/>
<evidence type="ECO:0000256" key="1">
    <source>
        <dbReference type="SAM" id="MobiDB-lite"/>
    </source>
</evidence>
<feature type="region of interest" description="Disordered" evidence="1">
    <location>
        <begin position="1"/>
        <end position="34"/>
    </location>
</feature>
<dbReference type="PANTHER" id="PTHR42085:SF1">
    <property type="entry name" value="F-BOX DOMAIN-CONTAINING PROTEIN"/>
    <property type="match status" value="1"/>
</dbReference>
<dbReference type="GeneID" id="71986310"/>
<protein>
    <recommendedName>
        <fullName evidence="4">F-box domain-containing protein</fullName>
    </recommendedName>
</protein>
<dbReference type="KEGG" id="ffu:CLAFUR5_06432"/>
<proteinExistence type="predicted"/>
<evidence type="ECO:0000313" key="3">
    <source>
        <dbReference type="Proteomes" id="UP000756132"/>
    </source>
</evidence>
<feature type="compositionally biased region" description="Low complexity" evidence="1">
    <location>
        <begin position="1"/>
        <end position="15"/>
    </location>
</feature>
<dbReference type="Proteomes" id="UP000756132">
    <property type="component" value="Chromosome 5"/>
</dbReference>
<dbReference type="RefSeq" id="XP_047762715.1">
    <property type="nucleotide sequence ID" value="XM_047905580.1"/>
</dbReference>
<evidence type="ECO:0000313" key="2">
    <source>
        <dbReference type="EMBL" id="UJO18349.1"/>
    </source>
</evidence>
<evidence type="ECO:0008006" key="4">
    <source>
        <dbReference type="Google" id="ProtNLM"/>
    </source>
</evidence>
<gene>
    <name evidence="2" type="ORF">CLAFUR5_06432</name>
</gene>
<name>A0A9Q8LIY4_PASFU</name>